<dbReference type="OrthoDB" id="3366946at2759"/>
<dbReference type="InterPro" id="IPR009511">
    <property type="entry name" value="MAD1/Cdc20-bound-Mad2-bd"/>
</dbReference>
<feature type="compositionally biased region" description="Polar residues" evidence="1">
    <location>
        <begin position="393"/>
        <end position="405"/>
    </location>
</feature>
<proteinExistence type="predicted"/>
<feature type="region of interest" description="Disordered" evidence="1">
    <location>
        <begin position="484"/>
        <end position="504"/>
    </location>
</feature>
<dbReference type="Gene3D" id="3.30.900.20">
    <property type="match status" value="1"/>
</dbReference>
<protein>
    <submittedName>
        <fullName evidence="2">Uncharacterized protein</fullName>
    </submittedName>
</protein>
<sequence length="612" mass="66960">MCHVVYDMLNGFVDRDAATNIVAASRQRRRQYGSKCSHTGDLDAPRLQLGPSMAAQQAHERHGRIAASALQSDKHMWIKTAAALGRSGVDLAKLQDPGHTTQLAARLIESCIHHVLFAKGQIPEPVSLSRKRNTEEISSSHPAKRPRHSSTRDRKRARLLRRLDEIGIHLVRALECMRRDSHDDLSLSKRDLDSSEALSRTNTAQGVRLLVVLGSSASLPRQLFVIDVHGSILADSGAQWSLDCLSTDDPGSLDDNAVLEALGDQFLAEATRHDRQKAREKTGGVWERKLVRMLVGEEVLESFMSSALAPTRTHLFLSAPASFRCPGWTARKHMDFDLDDILRSSPGTHRSDSPEIRASTRVPVIESPLSSLCPLADQHQTAVGLSCTSAHHGSDALETTSSNADSLAEESASECTADSSMSSLACGSDTSLQQGYRGDGHGPTVEDCRGSINSSNSLDHQSSQAIASFTTVTVEDADWPEVYSEVNSHDPDAPQDAGGKACPMDRTEDSARVLEHIDPYALPHRARSDVAQQARARSPKPGSLLSRHRLRSREGSDSSSIRSKRSARRAPRSAGIGIDFRDPSYTDSPIDSHRRATERCWFQCESILEGYR</sequence>
<dbReference type="InParanoid" id="A0A317XUS5"/>
<feature type="compositionally biased region" description="Basic and acidic residues" evidence="1">
    <location>
        <begin position="579"/>
        <end position="592"/>
    </location>
</feature>
<feature type="compositionally biased region" description="Polar residues" evidence="1">
    <location>
        <begin position="413"/>
        <end position="427"/>
    </location>
</feature>
<dbReference type="AlphaFoldDB" id="A0A317XUS5"/>
<keyword evidence="3" id="KW-1185">Reference proteome</keyword>
<feature type="region of interest" description="Disordered" evidence="1">
    <location>
        <begin position="393"/>
        <end position="427"/>
    </location>
</feature>
<accession>A0A317XUS5</accession>
<name>A0A317XUS5_9BASI</name>
<dbReference type="PANTHER" id="PTHR15681">
    <property type="entry name" value="MAD2L1-BINDING PROTEIN"/>
    <property type="match status" value="1"/>
</dbReference>
<dbReference type="Proteomes" id="UP000246740">
    <property type="component" value="Unassembled WGS sequence"/>
</dbReference>
<feature type="compositionally biased region" description="Basic residues" evidence="1">
    <location>
        <begin position="562"/>
        <end position="571"/>
    </location>
</feature>
<dbReference type="InterPro" id="IPR053729">
    <property type="entry name" value="MAD2L1BP_domain_sf"/>
</dbReference>
<dbReference type="EMBL" id="KZ819191">
    <property type="protein sequence ID" value="PWZ01129.1"/>
    <property type="molecule type" value="Genomic_DNA"/>
</dbReference>
<evidence type="ECO:0000313" key="2">
    <source>
        <dbReference type="EMBL" id="PWZ01129.1"/>
    </source>
</evidence>
<feature type="region of interest" description="Disordered" evidence="1">
    <location>
        <begin position="127"/>
        <end position="156"/>
    </location>
</feature>
<evidence type="ECO:0000313" key="3">
    <source>
        <dbReference type="Proteomes" id="UP000246740"/>
    </source>
</evidence>
<dbReference type="GO" id="GO:0007096">
    <property type="term" value="P:regulation of exit from mitosis"/>
    <property type="evidence" value="ECO:0007669"/>
    <property type="project" value="InterPro"/>
</dbReference>
<dbReference type="GO" id="GO:0005634">
    <property type="term" value="C:nucleus"/>
    <property type="evidence" value="ECO:0007669"/>
    <property type="project" value="InterPro"/>
</dbReference>
<gene>
    <name evidence="2" type="ORF">BCV70DRAFT_90135</name>
</gene>
<reference evidence="2 3" key="1">
    <citation type="journal article" date="2018" name="Mol. Biol. Evol.">
        <title>Broad Genomic Sampling Reveals a Smut Pathogenic Ancestry of the Fungal Clade Ustilaginomycotina.</title>
        <authorList>
            <person name="Kijpornyongpan T."/>
            <person name="Mondo S.J."/>
            <person name="Barry K."/>
            <person name="Sandor L."/>
            <person name="Lee J."/>
            <person name="Lipzen A."/>
            <person name="Pangilinan J."/>
            <person name="LaButti K."/>
            <person name="Hainaut M."/>
            <person name="Henrissat B."/>
            <person name="Grigoriev I.V."/>
            <person name="Spatafora J.W."/>
            <person name="Aime M.C."/>
        </authorList>
    </citation>
    <scope>NUCLEOTIDE SEQUENCE [LARGE SCALE GENOMIC DNA]</scope>
    <source>
        <strain evidence="2 3">MCA 3645</strain>
    </source>
</reference>
<evidence type="ECO:0000256" key="1">
    <source>
        <dbReference type="SAM" id="MobiDB-lite"/>
    </source>
</evidence>
<dbReference type="PANTHER" id="PTHR15681:SF1">
    <property type="entry name" value="MAD2L1-BINDING PROTEIN"/>
    <property type="match status" value="1"/>
</dbReference>
<feature type="region of interest" description="Disordered" evidence="1">
    <location>
        <begin position="519"/>
        <end position="592"/>
    </location>
</feature>
<feature type="compositionally biased region" description="Basic residues" evidence="1">
    <location>
        <begin position="142"/>
        <end position="156"/>
    </location>
</feature>
<organism evidence="2 3">
    <name type="scientific">Testicularia cyperi</name>
    <dbReference type="NCBI Taxonomy" id="1882483"/>
    <lineage>
        <taxon>Eukaryota</taxon>
        <taxon>Fungi</taxon>
        <taxon>Dikarya</taxon>
        <taxon>Basidiomycota</taxon>
        <taxon>Ustilaginomycotina</taxon>
        <taxon>Ustilaginomycetes</taxon>
        <taxon>Ustilaginales</taxon>
        <taxon>Anthracoideaceae</taxon>
        <taxon>Testicularia</taxon>
    </lineage>
</organism>